<keyword evidence="3" id="KW-0408">Iron</keyword>
<evidence type="ECO:0000313" key="5">
    <source>
        <dbReference type="EMBL" id="CAF1251478.1"/>
    </source>
</evidence>
<evidence type="ECO:0000256" key="2">
    <source>
        <dbReference type="ARBA" id="ARBA00022723"/>
    </source>
</evidence>
<dbReference type="Proteomes" id="UP000663854">
    <property type="component" value="Unassembled WGS sequence"/>
</dbReference>
<dbReference type="PANTHER" id="PTHR20883">
    <property type="entry name" value="PHYTANOYL-COA DIOXYGENASE DOMAIN CONTAINING 1"/>
    <property type="match status" value="1"/>
</dbReference>
<dbReference type="PANTHER" id="PTHR20883:SF15">
    <property type="entry name" value="PHYTANOYL-COA DIOXYGENASE DOMAIN-CONTAINING PROTEIN 1"/>
    <property type="match status" value="1"/>
</dbReference>
<dbReference type="InterPro" id="IPR008775">
    <property type="entry name" value="Phytyl_CoA_dOase-like"/>
</dbReference>
<dbReference type="SUPFAM" id="SSF51197">
    <property type="entry name" value="Clavaminate synthase-like"/>
    <property type="match status" value="1"/>
</dbReference>
<reference evidence="6" key="1">
    <citation type="submission" date="2021-02" db="EMBL/GenBank/DDBJ databases">
        <authorList>
            <person name="Nowell W R."/>
        </authorList>
    </citation>
    <scope>NUCLEOTIDE SEQUENCE</scope>
</reference>
<dbReference type="EMBL" id="CAJNOH010001801">
    <property type="protein sequence ID" value="CAF1251478.1"/>
    <property type="molecule type" value="Genomic_DNA"/>
</dbReference>
<accession>A0A815VUI2</accession>
<evidence type="ECO:0000313" key="6">
    <source>
        <dbReference type="EMBL" id="CAF1532650.1"/>
    </source>
</evidence>
<evidence type="ECO:0000256" key="3">
    <source>
        <dbReference type="ARBA" id="ARBA00023004"/>
    </source>
</evidence>
<dbReference type="Pfam" id="PF05721">
    <property type="entry name" value="PhyH"/>
    <property type="match status" value="1"/>
</dbReference>
<comment type="similarity">
    <text evidence="4">Belongs to the PhyH family. PHYHD1 subfamily.</text>
</comment>
<dbReference type="AlphaFoldDB" id="A0A815VUI2"/>
<evidence type="ECO:0008006" key="8">
    <source>
        <dbReference type="Google" id="ProtNLM"/>
    </source>
</evidence>
<gene>
    <name evidence="6" type="ORF">JXQ802_LOCUS42354</name>
    <name evidence="5" type="ORF">PYM288_LOCUS27403</name>
</gene>
<organism evidence="6 7">
    <name type="scientific">Rotaria sordida</name>
    <dbReference type="NCBI Taxonomy" id="392033"/>
    <lineage>
        <taxon>Eukaryota</taxon>
        <taxon>Metazoa</taxon>
        <taxon>Spiralia</taxon>
        <taxon>Gnathifera</taxon>
        <taxon>Rotifera</taxon>
        <taxon>Eurotatoria</taxon>
        <taxon>Bdelloidea</taxon>
        <taxon>Philodinida</taxon>
        <taxon>Philodinidae</taxon>
        <taxon>Rotaria</taxon>
    </lineage>
</organism>
<dbReference type="Gene3D" id="2.60.120.620">
    <property type="entry name" value="q2cbj1_9rhob like domain"/>
    <property type="match status" value="1"/>
</dbReference>
<evidence type="ECO:0000256" key="4">
    <source>
        <dbReference type="ARBA" id="ARBA00038356"/>
    </source>
</evidence>
<keyword evidence="2" id="KW-0479">Metal-binding</keyword>
<keyword evidence="7" id="KW-1185">Reference proteome</keyword>
<comment type="cofactor">
    <cofactor evidence="1">
        <name>Fe cation</name>
        <dbReference type="ChEBI" id="CHEBI:24875"/>
    </cofactor>
</comment>
<dbReference type="GO" id="GO:0046872">
    <property type="term" value="F:metal ion binding"/>
    <property type="evidence" value="ECO:0007669"/>
    <property type="project" value="UniProtKB-KW"/>
</dbReference>
<comment type="caution">
    <text evidence="6">The sequence shown here is derived from an EMBL/GenBank/DDBJ whole genome shotgun (WGS) entry which is preliminary data.</text>
</comment>
<name>A0A815VUI2_9BILA</name>
<protein>
    <recommendedName>
        <fullName evidence="8">Phytanoyl-CoA dioxygenase</fullName>
    </recommendedName>
</protein>
<dbReference type="EMBL" id="CAJNOL010002846">
    <property type="protein sequence ID" value="CAF1532650.1"/>
    <property type="molecule type" value="Genomic_DNA"/>
</dbReference>
<evidence type="ECO:0000256" key="1">
    <source>
        <dbReference type="ARBA" id="ARBA00001962"/>
    </source>
</evidence>
<evidence type="ECO:0000313" key="7">
    <source>
        <dbReference type="Proteomes" id="UP000663870"/>
    </source>
</evidence>
<dbReference type="Proteomes" id="UP000663870">
    <property type="component" value="Unassembled WGS sequence"/>
</dbReference>
<sequence length="289" mass="33715">MLTQEQIDRYEQDGFFVLKQLLTLDECEKLKIAANQLIDNWEPEPVYSWIFLSDKDKAQARSQRMIAISDKLSFRVEEDAIDPHTGKLNRDKHLSVSRIGLALHNFDPQFKEVTFSDKIKAIVHDLKFIKPAIRQTMYIFKQPFIGAKVAPHRDATYVFNEPFKVVGIWIALENATIDNGCLWFIPRSNLKPTQRRFIRNPSQQEFNEGKVLIYTEEEEQYDNSAFVPVEIKAGDAILIHPHVVHKSEQNKSPISRQIYGIHIMEMYNSIYCKENWLQPAVPFSLLYDE</sequence>
<proteinExistence type="inferred from homology"/>